<keyword evidence="1" id="KW-1133">Transmembrane helix</keyword>
<dbReference type="EMBL" id="FRDA01000023">
    <property type="protein sequence ID" value="SHN28634.1"/>
    <property type="molecule type" value="Genomic_DNA"/>
</dbReference>
<evidence type="ECO:0000256" key="1">
    <source>
        <dbReference type="SAM" id="Phobius"/>
    </source>
</evidence>
<feature type="transmembrane region" description="Helical" evidence="1">
    <location>
        <begin position="186"/>
        <end position="206"/>
    </location>
</feature>
<organism evidence="2 3">
    <name type="scientific">Pseudomonas asturiensis</name>
    <dbReference type="NCBI Taxonomy" id="1190415"/>
    <lineage>
        <taxon>Bacteria</taxon>
        <taxon>Pseudomonadati</taxon>
        <taxon>Pseudomonadota</taxon>
        <taxon>Gammaproteobacteria</taxon>
        <taxon>Pseudomonadales</taxon>
        <taxon>Pseudomonadaceae</taxon>
        <taxon>Pseudomonas</taxon>
    </lineage>
</organism>
<reference evidence="2 3" key="1">
    <citation type="submission" date="2016-11" db="EMBL/GenBank/DDBJ databases">
        <authorList>
            <person name="Jaros S."/>
            <person name="Januszkiewicz K."/>
            <person name="Wedrychowicz H."/>
        </authorList>
    </citation>
    <scope>NUCLEOTIDE SEQUENCE [LARGE SCALE GENOMIC DNA]</scope>
    <source>
        <strain evidence="2 3">LMG 26898</strain>
    </source>
</reference>
<sequence length="209" mass="23559">MNGPVTGDFSSNCATGAGVYTASFNFWYPLTVPRIITDETPEHVIDEQQITLFGSPKERLDFYRREIHYETTNLSNRTNAYLSAQSFLVIAYASSMANANTDWGVMFTLVVPPMLALLGLFCTLAAWPGIRAACDIIMHWHRKQAGLLRSEPVIGLTYDDSPLFSDWESSETGPKKSLLFSKRTPWLFSFFWLFLGSFAVFVQMLALDN</sequence>
<name>A0A1M7QD42_9PSED</name>
<protein>
    <submittedName>
        <fullName evidence="2">Uncharacterized protein</fullName>
    </submittedName>
</protein>
<feature type="transmembrane region" description="Helical" evidence="1">
    <location>
        <begin position="103"/>
        <end position="127"/>
    </location>
</feature>
<proteinExistence type="predicted"/>
<dbReference type="AlphaFoldDB" id="A0A1M7QD42"/>
<evidence type="ECO:0000313" key="2">
    <source>
        <dbReference type="EMBL" id="SHN28634.1"/>
    </source>
</evidence>
<dbReference type="Proteomes" id="UP000183983">
    <property type="component" value="Unassembled WGS sequence"/>
</dbReference>
<gene>
    <name evidence="2" type="ORF">SAMN05216593_1237</name>
</gene>
<accession>A0A1M7QD42</accession>
<evidence type="ECO:0000313" key="3">
    <source>
        <dbReference type="Proteomes" id="UP000183983"/>
    </source>
</evidence>
<keyword evidence="1" id="KW-0472">Membrane</keyword>
<keyword evidence="1" id="KW-0812">Transmembrane</keyword>